<dbReference type="EC" id="4.1.2.14" evidence="6"/>
<dbReference type="GO" id="GO:0008675">
    <property type="term" value="F:2-dehydro-3-deoxy-phosphogluconate aldolase activity"/>
    <property type="evidence" value="ECO:0007669"/>
    <property type="project" value="UniProtKB-EC"/>
</dbReference>
<dbReference type="EC" id="4.1.3.16" evidence="6"/>
<dbReference type="GO" id="GO:0008700">
    <property type="term" value="F:(R,S)-4-hydroxy-2-oxoglutarate aldolase activity"/>
    <property type="evidence" value="ECO:0007669"/>
    <property type="project" value="UniProtKB-EC"/>
</dbReference>
<keyword evidence="7" id="KW-1185">Reference proteome</keyword>
<protein>
    <submittedName>
        <fullName evidence="6">Bifunctional 4-hydroxy-2-oxoglutarate aldolase/2-dehydro-3-deoxy-phosphogluconate aldolase</fullName>
        <ecNumber evidence="6">4.1.2.14</ecNumber>
        <ecNumber evidence="6">4.1.3.16</ecNumber>
    </submittedName>
</protein>
<evidence type="ECO:0000313" key="6">
    <source>
        <dbReference type="EMBL" id="QRO86023.1"/>
    </source>
</evidence>
<evidence type="ECO:0000256" key="2">
    <source>
        <dbReference type="ARBA" id="ARBA00006906"/>
    </source>
</evidence>
<keyword evidence="5" id="KW-0119">Carbohydrate metabolism</keyword>
<dbReference type="Gene3D" id="3.20.20.70">
    <property type="entry name" value="Aldolase class I"/>
    <property type="match status" value="1"/>
</dbReference>
<dbReference type="InterPro" id="IPR000887">
    <property type="entry name" value="Aldlse_KDPG_KHG"/>
</dbReference>
<dbReference type="InterPro" id="IPR013785">
    <property type="entry name" value="Aldolase_TIM"/>
</dbReference>
<keyword evidence="4 6" id="KW-0456">Lyase</keyword>
<accession>A0ABX7HHN5</accession>
<dbReference type="PANTHER" id="PTHR30246">
    <property type="entry name" value="2-KETO-3-DEOXY-6-PHOSPHOGLUCONATE ALDOLASE"/>
    <property type="match status" value="1"/>
</dbReference>
<dbReference type="Pfam" id="PF01081">
    <property type="entry name" value="Aldolase"/>
    <property type="match status" value="1"/>
</dbReference>
<name>A0ABX7HHN5_9STAP</name>
<comment type="pathway">
    <text evidence="1">Carbohydrate acid metabolism.</text>
</comment>
<comment type="similarity">
    <text evidence="2">Belongs to the KHG/KDPG aldolase family.</text>
</comment>
<dbReference type="RefSeq" id="WP_103323274.1">
    <property type="nucleotide sequence ID" value="NZ_CBCPHH010000005.1"/>
</dbReference>
<evidence type="ECO:0000256" key="4">
    <source>
        <dbReference type="ARBA" id="ARBA00023239"/>
    </source>
</evidence>
<comment type="subunit">
    <text evidence="3">Homotrimer.</text>
</comment>
<proteinExistence type="inferred from homology"/>
<organism evidence="6 7">
    <name type="scientific">Mammaliicoccus vitulinus</name>
    <dbReference type="NCBI Taxonomy" id="71237"/>
    <lineage>
        <taxon>Bacteria</taxon>
        <taxon>Bacillati</taxon>
        <taxon>Bacillota</taxon>
        <taxon>Bacilli</taxon>
        <taxon>Bacillales</taxon>
        <taxon>Staphylococcaceae</taxon>
        <taxon>Mammaliicoccus</taxon>
    </lineage>
</organism>
<evidence type="ECO:0000313" key="7">
    <source>
        <dbReference type="Proteomes" id="UP000627155"/>
    </source>
</evidence>
<dbReference type="Proteomes" id="UP000627155">
    <property type="component" value="Chromosome"/>
</dbReference>
<dbReference type="EMBL" id="CP069486">
    <property type="protein sequence ID" value="QRO86023.1"/>
    <property type="molecule type" value="Genomic_DNA"/>
</dbReference>
<dbReference type="PANTHER" id="PTHR30246:SF1">
    <property type="entry name" value="2-DEHYDRO-3-DEOXY-6-PHOSPHOGALACTONATE ALDOLASE-RELATED"/>
    <property type="match status" value="1"/>
</dbReference>
<dbReference type="NCBIfam" id="TIGR01182">
    <property type="entry name" value="eda"/>
    <property type="match status" value="1"/>
</dbReference>
<sequence length="206" mass="22851">MEEINSLEKIQKERLVAVIRTQTKEKFFSIASTLLENDFTVIEVTLTTPNAMEIIEELSLRKNAVIGAGTVVNAEQAKKAIRSGATFIVSPYFDRETAQYLSEYQIPYIPGCMTVKEMAEAMKYGCELLKLFPASQFSSKIINDIKGPLPDIKIMPTGGVDSSNAKDWLKSGSFAVGIGSEITKVFDEKGKQGLIKYIQKLLNNIK</sequence>
<gene>
    <name evidence="6" type="primary">eda</name>
    <name evidence="6" type="ORF">I6J37_04985</name>
</gene>
<evidence type="ECO:0000256" key="1">
    <source>
        <dbReference type="ARBA" id="ARBA00004761"/>
    </source>
</evidence>
<dbReference type="CDD" id="cd00452">
    <property type="entry name" value="KDPG_aldolase"/>
    <property type="match status" value="1"/>
</dbReference>
<evidence type="ECO:0000256" key="5">
    <source>
        <dbReference type="ARBA" id="ARBA00023277"/>
    </source>
</evidence>
<dbReference type="SUPFAM" id="SSF51569">
    <property type="entry name" value="Aldolase"/>
    <property type="match status" value="1"/>
</dbReference>
<reference evidence="6 7" key="1">
    <citation type="submission" date="2021-02" db="EMBL/GenBank/DDBJ databases">
        <title>FDA dAtabase for Regulatory Grade micrObial Sequences (FDA-ARGOS): Supporting development and validation of Infectious Disease Dx tests.</title>
        <authorList>
            <person name="Sproer C."/>
            <person name="Gronow S."/>
            <person name="Severitt S."/>
            <person name="Schroder I."/>
            <person name="Tallon L."/>
            <person name="Sadzewicz L."/>
            <person name="Zhao X."/>
            <person name="Boylan J."/>
            <person name="Ott S."/>
            <person name="Bowen H."/>
            <person name="Vavikolanu K."/>
            <person name="Mehta A."/>
            <person name="Aluvathingal J."/>
            <person name="Nadendla S."/>
            <person name="Lowell S."/>
            <person name="Myers T."/>
            <person name="Yan Y."/>
            <person name="Sichtig H."/>
        </authorList>
    </citation>
    <scope>NUCLEOTIDE SEQUENCE [LARGE SCALE GENOMIC DNA]</scope>
    <source>
        <strain evidence="6 7">FDAARGOS_1207</strain>
    </source>
</reference>
<evidence type="ECO:0000256" key="3">
    <source>
        <dbReference type="ARBA" id="ARBA00011233"/>
    </source>
</evidence>